<sequence>MNITSIEVIRPGAAAIGVVAGEKIELTYGDTLKVNVSFDYRGLGETVTLYGAIGRSGFPGGELLDEGSFIKHLAGEQSIDLPPSLEFTPVLASVDIPITTEISPGTNYDLYVKLVEYRKEAGMPKVDDVIDIPPEHELIQETIYPYAYIYDGDVEVVTATFKTDPFTPSAWIAEKVADKLASEVKKEGGRVIELRAYADTKPLFWTNIRIDIISTPLRETAGGAPRQTAAIHIPIWLGIILACLAIIAVIIVATLAIHSFLDRFEHKPISEKIKKTWSKPTLIGAINDFEIELELTPRPPEELEEMSEQELRDYCDMLAEEIAPPGVDWLPWAIGAGALAVGTVAVLAVRKK</sequence>
<protein>
    <submittedName>
        <fullName evidence="2">Uncharacterized protein</fullName>
    </submittedName>
</protein>
<dbReference type="EMBL" id="BARW01000977">
    <property type="protein sequence ID" value="GAI71453.1"/>
    <property type="molecule type" value="Genomic_DNA"/>
</dbReference>
<name>X1QTA0_9ZZZZ</name>
<organism evidence="2">
    <name type="scientific">marine sediment metagenome</name>
    <dbReference type="NCBI Taxonomy" id="412755"/>
    <lineage>
        <taxon>unclassified sequences</taxon>
        <taxon>metagenomes</taxon>
        <taxon>ecological metagenomes</taxon>
    </lineage>
</organism>
<comment type="caution">
    <text evidence="2">The sequence shown here is derived from an EMBL/GenBank/DDBJ whole genome shotgun (WGS) entry which is preliminary data.</text>
</comment>
<dbReference type="AlphaFoldDB" id="X1QTA0"/>
<feature type="non-terminal residue" evidence="2">
    <location>
        <position position="352"/>
    </location>
</feature>
<keyword evidence="1" id="KW-0812">Transmembrane</keyword>
<feature type="transmembrane region" description="Helical" evidence="1">
    <location>
        <begin position="329"/>
        <end position="349"/>
    </location>
</feature>
<accession>X1QTA0</accession>
<reference evidence="2" key="1">
    <citation type="journal article" date="2014" name="Front. Microbiol.">
        <title>High frequency of phylogenetically diverse reductive dehalogenase-homologous genes in deep subseafloor sedimentary metagenomes.</title>
        <authorList>
            <person name="Kawai M."/>
            <person name="Futagami T."/>
            <person name="Toyoda A."/>
            <person name="Takaki Y."/>
            <person name="Nishi S."/>
            <person name="Hori S."/>
            <person name="Arai W."/>
            <person name="Tsubouchi T."/>
            <person name="Morono Y."/>
            <person name="Uchiyama I."/>
            <person name="Ito T."/>
            <person name="Fujiyama A."/>
            <person name="Inagaki F."/>
            <person name="Takami H."/>
        </authorList>
    </citation>
    <scope>NUCLEOTIDE SEQUENCE</scope>
    <source>
        <strain evidence="2">Expedition CK06-06</strain>
    </source>
</reference>
<keyword evidence="1" id="KW-0472">Membrane</keyword>
<evidence type="ECO:0000313" key="2">
    <source>
        <dbReference type="EMBL" id="GAI71453.1"/>
    </source>
</evidence>
<feature type="transmembrane region" description="Helical" evidence="1">
    <location>
        <begin position="235"/>
        <end position="261"/>
    </location>
</feature>
<proteinExistence type="predicted"/>
<keyword evidence="1" id="KW-1133">Transmembrane helix</keyword>
<gene>
    <name evidence="2" type="ORF">S12H4_03476</name>
</gene>
<evidence type="ECO:0000256" key="1">
    <source>
        <dbReference type="SAM" id="Phobius"/>
    </source>
</evidence>